<dbReference type="PANTHER" id="PTHR34220">
    <property type="entry name" value="SENSOR HISTIDINE KINASE YPDA"/>
    <property type="match status" value="1"/>
</dbReference>
<evidence type="ECO:0000313" key="3">
    <source>
        <dbReference type="EMBL" id="MBV4357167.1"/>
    </source>
</evidence>
<feature type="transmembrane region" description="Helical" evidence="1">
    <location>
        <begin position="115"/>
        <end position="136"/>
    </location>
</feature>
<keyword evidence="3" id="KW-0808">Transferase</keyword>
<dbReference type="Proteomes" id="UP000812270">
    <property type="component" value="Unassembled WGS sequence"/>
</dbReference>
<dbReference type="Pfam" id="PF06580">
    <property type="entry name" value="His_kinase"/>
    <property type="match status" value="1"/>
</dbReference>
<keyword evidence="1" id="KW-1133">Transmembrane helix</keyword>
<evidence type="ECO:0000259" key="2">
    <source>
        <dbReference type="Pfam" id="PF06580"/>
    </source>
</evidence>
<dbReference type="RefSeq" id="WP_217790780.1">
    <property type="nucleotide sequence ID" value="NZ_JAHSPG010000003.1"/>
</dbReference>
<protein>
    <submittedName>
        <fullName evidence="3">Histidine kinase</fullName>
    </submittedName>
</protein>
<keyword evidence="1" id="KW-0472">Membrane</keyword>
<feature type="transmembrane region" description="Helical" evidence="1">
    <location>
        <begin position="78"/>
        <end position="103"/>
    </location>
</feature>
<keyword evidence="4" id="KW-1185">Reference proteome</keyword>
<dbReference type="EMBL" id="JAHSPG010000003">
    <property type="protein sequence ID" value="MBV4357167.1"/>
    <property type="molecule type" value="Genomic_DNA"/>
</dbReference>
<feature type="transmembrane region" description="Helical" evidence="1">
    <location>
        <begin position="39"/>
        <end position="57"/>
    </location>
</feature>
<dbReference type="InterPro" id="IPR050640">
    <property type="entry name" value="Bact_2-comp_sensor_kinase"/>
</dbReference>
<feature type="transmembrane region" description="Helical" evidence="1">
    <location>
        <begin position="7"/>
        <end position="27"/>
    </location>
</feature>
<proteinExistence type="predicted"/>
<keyword evidence="1" id="KW-0812">Transmembrane</keyword>
<keyword evidence="3" id="KW-0418">Kinase</keyword>
<evidence type="ECO:0000256" key="1">
    <source>
        <dbReference type="SAM" id="Phobius"/>
    </source>
</evidence>
<organism evidence="3 4">
    <name type="scientific">Pinibacter aurantiacus</name>
    <dbReference type="NCBI Taxonomy" id="2851599"/>
    <lineage>
        <taxon>Bacteria</taxon>
        <taxon>Pseudomonadati</taxon>
        <taxon>Bacteroidota</taxon>
        <taxon>Chitinophagia</taxon>
        <taxon>Chitinophagales</taxon>
        <taxon>Chitinophagaceae</taxon>
        <taxon>Pinibacter</taxon>
    </lineage>
</organism>
<evidence type="ECO:0000313" key="4">
    <source>
        <dbReference type="Proteomes" id="UP000812270"/>
    </source>
</evidence>
<name>A0A9E2W7Z2_9BACT</name>
<dbReference type="PANTHER" id="PTHR34220:SF7">
    <property type="entry name" value="SENSOR HISTIDINE KINASE YPDA"/>
    <property type="match status" value="1"/>
</dbReference>
<sequence>MLNKSSKYYWFCQIAGWGVVTLSMIFFAYTFEKELTNRFFFRLLLLFFSGIFATHLLRNFIRRSGWLLLPVEKVMPRLALTVVVTSFLFSLLYLGLVNLFNLVDTTKKITFSTRLLASTLDNGLFIIPWVIIYYFYHYIEKSRKQEVDTLKLESLVKELELKTIKSHINPHFIFNALNGIRALIDENPGRARQAITELSNLLRSSMKTDKSETVPFQKELDIVKDYLALEHIRFEDRLQVEYLINDDTLDQPVPPMMLQTLVENAIKHGISKQMNGGTVKIISDFKGSNHEMIVQNSGKLDGEIGGEGFGLTSTQNRLHLLFGNKANFSISELNNNTVEARVLIPII</sequence>
<dbReference type="AlphaFoldDB" id="A0A9E2W7Z2"/>
<gene>
    <name evidence="3" type="ORF">KTO63_08425</name>
</gene>
<reference evidence="3" key="1">
    <citation type="submission" date="2021-06" db="EMBL/GenBank/DDBJ databases">
        <authorList>
            <person name="Huq M.A."/>
        </authorList>
    </citation>
    <scope>NUCLEOTIDE SEQUENCE</scope>
    <source>
        <strain evidence="3">MAH-26</strain>
    </source>
</reference>
<dbReference type="GO" id="GO:0000155">
    <property type="term" value="F:phosphorelay sensor kinase activity"/>
    <property type="evidence" value="ECO:0007669"/>
    <property type="project" value="InterPro"/>
</dbReference>
<comment type="caution">
    <text evidence="3">The sequence shown here is derived from an EMBL/GenBank/DDBJ whole genome shotgun (WGS) entry which is preliminary data.</text>
</comment>
<accession>A0A9E2W7Z2</accession>
<dbReference type="InterPro" id="IPR010559">
    <property type="entry name" value="Sig_transdc_His_kin_internal"/>
</dbReference>
<dbReference type="GO" id="GO:0016020">
    <property type="term" value="C:membrane"/>
    <property type="evidence" value="ECO:0007669"/>
    <property type="project" value="InterPro"/>
</dbReference>
<feature type="domain" description="Signal transduction histidine kinase internal region" evidence="2">
    <location>
        <begin position="160"/>
        <end position="238"/>
    </location>
</feature>